<dbReference type="CDD" id="cd07971">
    <property type="entry name" value="OBF_DNA_ligase_LigD"/>
    <property type="match status" value="1"/>
</dbReference>
<dbReference type="InterPro" id="IPR014144">
    <property type="entry name" value="LigD_PE_domain"/>
</dbReference>
<keyword evidence="11" id="KW-0269">Exonuclease</keyword>
<reference evidence="26 27" key="1">
    <citation type="submission" date="2021-03" db="EMBL/GenBank/DDBJ databases">
        <title>Complete Genome Sequences of Two Lysobacter Strains Isolated from Sea Water (Lysobacter caseinilyticus) and Soil (Lysobacter helvus) in South Korea.</title>
        <authorList>
            <person name="Watanabe Y."/>
            <person name="Arakawa K."/>
        </authorList>
    </citation>
    <scope>NUCLEOTIDE SEQUENCE [LARGE SCALE GENOMIC DNA]</scope>
    <source>
        <strain evidence="26 27">KVB24</strain>
    </source>
</reference>
<dbReference type="EMBL" id="AP024545">
    <property type="protein sequence ID" value="BCT93545.1"/>
    <property type="molecule type" value="Genomic_DNA"/>
</dbReference>
<evidence type="ECO:0000259" key="25">
    <source>
        <dbReference type="Pfam" id="PF21686"/>
    </source>
</evidence>
<dbReference type="Proteomes" id="UP000681317">
    <property type="component" value="Chromosome"/>
</dbReference>
<evidence type="ECO:0000256" key="11">
    <source>
        <dbReference type="ARBA" id="ARBA00022839"/>
    </source>
</evidence>
<dbReference type="InterPro" id="IPR033651">
    <property type="entry name" value="PaeLigD_Pol-like"/>
</dbReference>
<dbReference type="Pfam" id="PF21686">
    <property type="entry name" value="LigD_Prim-Pol"/>
    <property type="match status" value="1"/>
</dbReference>
<evidence type="ECO:0000256" key="9">
    <source>
        <dbReference type="ARBA" id="ARBA00022763"/>
    </source>
</evidence>
<dbReference type="Pfam" id="PF04679">
    <property type="entry name" value="DNA_ligase_A_C"/>
    <property type="match status" value="1"/>
</dbReference>
<evidence type="ECO:0000259" key="24">
    <source>
        <dbReference type="Pfam" id="PF13298"/>
    </source>
</evidence>
<keyword evidence="5" id="KW-0548">Nucleotidyltransferase</keyword>
<evidence type="ECO:0000256" key="7">
    <source>
        <dbReference type="ARBA" id="ARBA00022723"/>
    </source>
</evidence>
<evidence type="ECO:0000313" key="27">
    <source>
        <dbReference type="Proteomes" id="UP000681317"/>
    </source>
</evidence>
<dbReference type="InterPro" id="IPR014145">
    <property type="entry name" value="LigD_pol_dom"/>
</dbReference>
<evidence type="ECO:0000256" key="10">
    <source>
        <dbReference type="ARBA" id="ARBA00022801"/>
    </source>
</evidence>
<feature type="domain" description="DNA ligase D polymerase" evidence="25">
    <location>
        <begin position="577"/>
        <end position="830"/>
    </location>
</feature>
<keyword evidence="15" id="KW-0233">DNA recombination</keyword>
<dbReference type="NCBIfam" id="TIGR02776">
    <property type="entry name" value="NHEJ_ligase_prk"/>
    <property type="match status" value="1"/>
</dbReference>
<dbReference type="InterPro" id="IPR012340">
    <property type="entry name" value="NA-bd_OB-fold"/>
</dbReference>
<feature type="domain" description="DNA ligase ATP-dependent C-terminal" evidence="23">
    <location>
        <begin position="424"/>
        <end position="523"/>
    </location>
</feature>
<evidence type="ECO:0000256" key="2">
    <source>
        <dbReference type="ARBA" id="ARBA00012727"/>
    </source>
</evidence>
<dbReference type="InterPro" id="IPR012309">
    <property type="entry name" value="DNA_ligase_ATP-dep_C"/>
</dbReference>
<comment type="catalytic activity">
    <reaction evidence="20">
        <text>ATP + (deoxyribonucleotide)n-3'-hydroxyl + 5'-phospho-(deoxyribonucleotide)m = (deoxyribonucleotide)n+m + AMP + diphosphate.</text>
        <dbReference type="EC" id="6.5.1.1"/>
    </reaction>
</comment>
<feature type="compositionally biased region" description="Basic residues" evidence="21">
    <location>
        <begin position="536"/>
        <end position="545"/>
    </location>
</feature>
<dbReference type="InterPro" id="IPR012310">
    <property type="entry name" value="DNA_ligase_ATP-dep_cent"/>
</dbReference>
<keyword evidence="10" id="KW-0378">Hydrolase</keyword>
<evidence type="ECO:0000256" key="8">
    <source>
        <dbReference type="ARBA" id="ARBA00022741"/>
    </source>
</evidence>
<keyword evidence="13" id="KW-0239">DNA-directed DNA polymerase</keyword>
<evidence type="ECO:0000256" key="21">
    <source>
        <dbReference type="SAM" id="MobiDB-lite"/>
    </source>
</evidence>
<evidence type="ECO:0000256" key="20">
    <source>
        <dbReference type="ARBA" id="ARBA00034003"/>
    </source>
</evidence>
<evidence type="ECO:0000313" key="26">
    <source>
        <dbReference type="EMBL" id="BCT93545.1"/>
    </source>
</evidence>
<dbReference type="EC" id="6.5.1.1" evidence="2"/>
<protein>
    <recommendedName>
        <fullName evidence="2">DNA ligase (ATP)</fullName>
        <ecNumber evidence="2">6.5.1.1</ecNumber>
    </recommendedName>
    <alternativeName>
        <fullName evidence="19">NHEJ DNA polymerase</fullName>
    </alternativeName>
</protein>
<gene>
    <name evidence="26" type="primary">lig3</name>
    <name evidence="26" type="ORF">LYSCAS_25690</name>
</gene>
<evidence type="ECO:0000256" key="19">
    <source>
        <dbReference type="ARBA" id="ARBA00029943"/>
    </source>
</evidence>
<keyword evidence="3 26" id="KW-0436">Ligase</keyword>
<dbReference type="GO" id="GO:0016874">
    <property type="term" value="F:ligase activity"/>
    <property type="evidence" value="ECO:0007669"/>
    <property type="project" value="UniProtKB-KW"/>
</dbReference>
<evidence type="ECO:0000256" key="14">
    <source>
        <dbReference type="ARBA" id="ARBA00023125"/>
    </source>
</evidence>
<evidence type="ECO:0000256" key="5">
    <source>
        <dbReference type="ARBA" id="ARBA00022695"/>
    </source>
</evidence>
<dbReference type="PANTHER" id="PTHR42705:SF2">
    <property type="entry name" value="BIFUNCTIONAL NON-HOMOLOGOUS END JOINING PROTEIN LIGD"/>
    <property type="match status" value="1"/>
</dbReference>
<comment type="cofactor">
    <cofactor evidence="1">
        <name>Mn(2+)</name>
        <dbReference type="ChEBI" id="CHEBI:29035"/>
    </cofactor>
</comment>
<keyword evidence="7" id="KW-0479">Metal-binding</keyword>
<evidence type="ECO:0000256" key="15">
    <source>
        <dbReference type="ARBA" id="ARBA00023172"/>
    </source>
</evidence>
<keyword evidence="12" id="KW-0067">ATP-binding</keyword>
<feature type="compositionally biased region" description="Basic and acidic residues" evidence="21">
    <location>
        <begin position="12"/>
        <end position="27"/>
    </location>
</feature>
<dbReference type="InterPro" id="IPR014143">
    <property type="entry name" value="NHEJ_ligase_prk"/>
</dbReference>
<dbReference type="CDD" id="cd07906">
    <property type="entry name" value="Adenylation_DNA_ligase_LigD_LigC"/>
    <property type="match status" value="1"/>
</dbReference>
<feature type="domain" description="ATP-dependent DNA ligase family profile" evidence="22">
    <location>
        <begin position="237"/>
        <end position="405"/>
    </location>
</feature>
<keyword evidence="4" id="KW-0808">Transferase</keyword>
<keyword evidence="18" id="KW-0511">Multifunctional enzyme</keyword>
<dbReference type="SUPFAM" id="SSF56091">
    <property type="entry name" value="DNA ligase/mRNA capping enzyme, catalytic domain"/>
    <property type="match status" value="1"/>
</dbReference>
<evidence type="ECO:0000256" key="13">
    <source>
        <dbReference type="ARBA" id="ARBA00022932"/>
    </source>
</evidence>
<proteinExistence type="predicted"/>
<organism evidence="26 27">
    <name type="scientific">Noviluteimonas caseinilytica</name>
    <dbReference type="NCBI Taxonomy" id="2675101"/>
    <lineage>
        <taxon>Bacteria</taxon>
        <taxon>Pseudomonadati</taxon>
        <taxon>Pseudomonadota</taxon>
        <taxon>Gammaproteobacteria</taxon>
        <taxon>Lysobacterales</taxon>
        <taxon>Lysobacteraceae</taxon>
        <taxon>Noviluteimonas</taxon>
    </lineage>
</organism>
<feature type="region of interest" description="Disordered" evidence="21">
    <location>
        <begin position="534"/>
        <end position="564"/>
    </location>
</feature>
<evidence type="ECO:0000259" key="23">
    <source>
        <dbReference type="Pfam" id="PF04679"/>
    </source>
</evidence>
<evidence type="ECO:0000256" key="17">
    <source>
        <dbReference type="ARBA" id="ARBA00023211"/>
    </source>
</evidence>
<keyword evidence="27" id="KW-1185">Reference proteome</keyword>
<dbReference type="RefSeq" id="WP_213434456.1">
    <property type="nucleotide sequence ID" value="NZ_AP024545.1"/>
</dbReference>
<feature type="region of interest" description="Disordered" evidence="21">
    <location>
        <begin position="1"/>
        <end position="27"/>
    </location>
</feature>
<evidence type="ECO:0000256" key="16">
    <source>
        <dbReference type="ARBA" id="ARBA00023204"/>
    </source>
</evidence>
<keyword evidence="8" id="KW-0547">Nucleotide-binding</keyword>
<evidence type="ECO:0000259" key="22">
    <source>
        <dbReference type="Pfam" id="PF01068"/>
    </source>
</evidence>
<evidence type="ECO:0000256" key="6">
    <source>
        <dbReference type="ARBA" id="ARBA00022722"/>
    </source>
</evidence>
<dbReference type="InterPro" id="IPR052171">
    <property type="entry name" value="NHEJ_LigD"/>
</dbReference>
<name>A0ABN6FV71_9GAMM</name>
<accession>A0ABN6FV71</accession>
<dbReference type="NCBIfam" id="TIGR02777">
    <property type="entry name" value="LigD_PE_dom"/>
    <property type="match status" value="1"/>
</dbReference>
<dbReference type="NCBIfam" id="TIGR02778">
    <property type="entry name" value="ligD_pol"/>
    <property type="match status" value="1"/>
</dbReference>
<keyword evidence="6" id="KW-0540">Nuclease</keyword>
<evidence type="ECO:0000256" key="4">
    <source>
        <dbReference type="ARBA" id="ARBA00022679"/>
    </source>
</evidence>
<feature type="domain" description="DNA ligase D 3'-phosphoesterase" evidence="24">
    <location>
        <begin position="35"/>
        <end position="140"/>
    </location>
</feature>
<dbReference type="SUPFAM" id="SSF50249">
    <property type="entry name" value="Nucleic acid-binding proteins"/>
    <property type="match status" value="1"/>
</dbReference>
<dbReference type="Gene3D" id="3.30.1490.70">
    <property type="match status" value="1"/>
</dbReference>
<dbReference type="Gene3D" id="2.40.50.140">
    <property type="entry name" value="Nucleic acid-binding proteins"/>
    <property type="match status" value="1"/>
</dbReference>
<keyword evidence="9" id="KW-0227">DNA damage</keyword>
<dbReference type="Gene3D" id="3.30.470.30">
    <property type="entry name" value="DNA ligase/mRNA capping enzyme"/>
    <property type="match status" value="1"/>
</dbReference>
<evidence type="ECO:0000256" key="18">
    <source>
        <dbReference type="ARBA" id="ARBA00023268"/>
    </source>
</evidence>
<dbReference type="CDD" id="cd04862">
    <property type="entry name" value="PaeLigD_Pol_like"/>
    <property type="match status" value="1"/>
</dbReference>
<dbReference type="Pfam" id="PF13298">
    <property type="entry name" value="LigD_N"/>
    <property type="match status" value="1"/>
</dbReference>
<sequence length="844" mass="92418">MSLTEYRRKRQFDKTREPAPGKPLPKGERPIFVVQLHHASRRHYDFRLQVGDALKSWAVPKGPSYDPKVKRMAVEVEDHPVSYASFEGDIPHGEYGGGHVALFDHGVWSTPYDPEAQLAKGHLRFELFGEKLKGEWHLVRSGKAARQPTWLLFKEKDAYAGPVEADELLDDVTPPPGAPKKAAKKTAKKIAKVAPKRRRKVDWAAKASKLPGAKKATLRNEAFEPQLAKLGDTAPSGAQWIHEVKWDGYRLVATMVGGKVRIWSRNAIEWTAKVPELRAALEALGVQSAAFDGELIAGRGTQADFNLLQATLSGEQQGALSYVLFDLLHLEGVDLRKAPLVERKALLEDLLSTPTPHLAYSSHVPGDEGDAAFALASEQQFEGIISKRAQGAYHAGRGDDWRKTKRLDSDEFAVVGTTPGQGARTGFGALLLARPDPEHGWSYAGRVGTGFTGELIREIVEHIGKRKTSTTPTVYVPPNAITPADGKRATWFKPAFVVEVFIRGIGNSGVLRQPSLKTLRLDKDVDDLLDSDRAPAKKAAKKTATKRAGATARERAPAPETRLSSPTKIIFPDRGITKLQVAEYYRAVAPHLLAGIAGRPLSIIRCPSGAGKPCFFQKHHTAGLDVVRFVRLKEEAGINANYLVVDDLAGLMELVQFNALEFHPWGSHADTPDIADRIVFDLDPGPNVPFAEVKRSAQQVHDLLQQLGLQSFLRTTGGKGLHVVVPLNPGNRWPLVKQFAKGFAEALAGSEPDRYLATATLKLRPGKIFVDYLRNGRGATAVASYSLRARDGAPVAVPLAWRELAALKRGDAFDLDATVARLKKQRKDPWAGIDTIRQDLASLG</sequence>
<keyword evidence="14" id="KW-0238">DNA-binding</keyword>
<keyword evidence="17" id="KW-0464">Manganese</keyword>
<keyword evidence="16" id="KW-0234">DNA repair</keyword>
<evidence type="ECO:0000256" key="3">
    <source>
        <dbReference type="ARBA" id="ARBA00022598"/>
    </source>
</evidence>
<dbReference type="PANTHER" id="PTHR42705">
    <property type="entry name" value="BIFUNCTIONAL NON-HOMOLOGOUS END JOINING PROTEIN LIGD"/>
    <property type="match status" value="1"/>
</dbReference>
<evidence type="ECO:0000256" key="1">
    <source>
        <dbReference type="ARBA" id="ARBA00001936"/>
    </source>
</evidence>
<dbReference type="Gene3D" id="3.90.920.10">
    <property type="entry name" value="DNA primase, PRIM domain"/>
    <property type="match status" value="1"/>
</dbReference>
<dbReference type="InterPro" id="IPR014146">
    <property type="entry name" value="LigD_ligase_dom"/>
</dbReference>
<dbReference type="NCBIfam" id="TIGR02779">
    <property type="entry name" value="NHEJ_ligase_lig"/>
    <property type="match status" value="1"/>
</dbReference>
<evidence type="ECO:0000256" key="12">
    <source>
        <dbReference type="ARBA" id="ARBA00022840"/>
    </source>
</evidence>
<dbReference type="Pfam" id="PF01068">
    <property type="entry name" value="DNA_ligase_A_M"/>
    <property type="match status" value="1"/>
</dbReference>